<evidence type="ECO:0000259" key="1">
    <source>
        <dbReference type="SMART" id="SM00912"/>
    </source>
</evidence>
<accession>A0A3S4TU17</accession>
<feature type="domain" description="Filamentous haemagglutinin FhaB/tRNA nuclease CdiA-like TPS" evidence="1">
    <location>
        <begin position="54"/>
        <end position="174"/>
    </location>
</feature>
<evidence type="ECO:0000313" key="2">
    <source>
        <dbReference type="EMBL" id="VEH65916.1"/>
    </source>
</evidence>
<proteinExistence type="predicted"/>
<dbReference type="Proteomes" id="UP000278733">
    <property type="component" value="Chromosome"/>
</dbReference>
<dbReference type="InterPro" id="IPR012334">
    <property type="entry name" value="Pectin_lyas_fold"/>
</dbReference>
<dbReference type="SUPFAM" id="SSF51126">
    <property type="entry name" value="Pectin lyase-like"/>
    <property type="match status" value="1"/>
</dbReference>
<dbReference type="InterPro" id="IPR008638">
    <property type="entry name" value="FhaB/CdiA-like_TPS"/>
</dbReference>
<dbReference type="Gene3D" id="2.160.20.10">
    <property type="entry name" value="Single-stranded right-handed beta-helix, Pectin lyase-like"/>
    <property type="match status" value="1"/>
</dbReference>
<reference evidence="2 3" key="1">
    <citation type="submission" date="2018-12" db="EMBL/GenBank/DDBJ databases">
        <authorList>
            <consortium name="Pathogen Informatics"/>
        </authorList>
    </citation>
    <scope>NUCLEOTIDE SEQUENCE [LARGE SCALE GENOMIC DNA]</scope>
    <source>
        <strain evidence="2 3">NCTC8284</strain>
    </source>
</reference>
<protein>
    <submittedName>
        <fullName evidence="2">Protein PfhB1</fullName>
    </submittedName>
</protein>
<dbReference type="Pfam" id="PF05860">
    <property type="entry name" value="TPS"/>
    <property type="match status" value="1"/>
</dbReference>
<gene>
    <name evidence="2" type="primary">pfhB1_1</name>
    <name evidence="2" type="ORF">NCTC8284_01071</name>
</gene>
<dbReference type="SMART" id="SM00912">
    <property type="entry name" value="Haemagg_act"/>
    <property type="match status" value="1"/>
</dbReference>
<dbReference type="KEGG" id="rpne:NCTC8284_01071"/>
<dbReference type="AlphaFoldDB" id="A0A3S4TU17"/>
<name>A0A3S4TU17_9PAST</name>
<organism evidence="2 3">
    <name type="scientific">Rodentibacter pneumotropicus</name>
    <dbReference type="NCBI Taxonomy" id="758"/>
    <lineage>
        <taxon>Bacteria</taxon>
        <taxon>Pseudomonadati</taxon>
        <taxon>Pseudomonadota</taxon>
        <taxon>Gammaproteobacteria</taxon>
        <taxon>Pasteurellales</taxon>
        <taxon>Pasteurellaceae</taxon>
        <taxon>Rodentibacter</taxon>
    </lineage>
</organism>
<dbReference type="EMBL" id="LR134405">
    <property type="protein sequence ID" value="VEH65916.1"/>
    <property type="molecule type" value="Genomic_DNA"/>
</dbReference>
<sequence>MLANLTFILFHSGSLSMQKFSLSKITISLSLCYVTQFSYADIQTSNSNTQVTRQKGVEIVNIATPSQSGLSHNQYNKFNVDKAGAVLNNGLQTSQTQLAGEVGKNPNLRTQAATVILNEVVSHNPSYIAGKQEIAGQKADYVLANPNGISVDGGGFINTPRASLVVGKATVESGKLTGYSIDGEQGLTTKGTMSGATNVDLIAPTVNVSGNLQSDGNVNILQGHNKIERADNGELTVSVLPQQEKVLDGTVAGSIQAGRIRIHSTDDRASLEVTGSNLTAKQVTVTGGNVKLNGKMVNNTTSSSKNISDKDRLVGKGKLRKDTQQFDKTYVKADSATVVASNHLTLEGADIQAKDVVLVGGKTHLGTVKTKERTISSEDRAKGNAKISESSFGTTEKAHSTKIVSDNLKLIATDGKLTGDASKINAQNLVLHGEKGVTFQGVTEQSYYADSSTFKIFRLNVRPVEVHNLQLLRIMWQAN</sequence>
<evidence type="ECO:0000313" key="3">
    <source>
        <dbReference type="Proteomes" id="UP000278733"/>
    </source>
</evidence>
<dbReference type="InterPro" id="IPR011050">
    <property type="entry name" value="Pectin_lyase_fold/virulence"/>
</dbReference>
<dbReference type="NCBIfam" id="TIGR01901">
    <property type="entry name" value="adhes_NPXG"/>
    <property type="match status" value="1"/>
</dbReference>
<dbReference type="STRING" id="758.GCA_000730685_00491"/>